<comment type="caution">
    <text evidence="3">Lacks conserved residue(s) required for the propagation of feature annotation.</text>
</comment>
<dbReference type="EC" id="6.3.2.5" evidence="3"/>
<comment type="pathway">
    <text evidence="3 4">Cofactor biosynthesis; coenzyme A biosynthesis; CoA from (R)-pantothenate: step 3/5.</text>
</comment>
<dbReference type="EC" id="4.1.1.36" evidence="3"/>
<dbReference type="GO" id="GO:0071513">
    <property type="term" value="C:phosphopantothenoylcysteine decarboxylase complex"/>
    <property type="evidence" value="ECO:0007669"/>
    <property type="project" value="TreeGrafter"/>
</dbReference>
<keyword evidence="1 3" id="KW-0210">Decarboxylase</keyword>
<protein>
    <recommendedName>
        <fullName evidence="3">Coenzyme A biosynthesis bifunctional protein CoaBC</fullName>
    </recommendedName>
    <alternativeName>
        <fullName evidence="3">DNA/pantothenate metabolism flavoprotein</fullName>
    </alternativeName>
    <alternativeName>
        <fullName evidence="3">Phosphopantothenoylcysteine synthetase/decarboxylase</fullName>
        <shortName evidence="3">PPCS-PPCDC</shortName>
    </alternativeName>
    <domain>
        <recommendedName>
            <fullName evidence="3">Phosphopantothenoylcysteine decarboxylase</fullName>
            <shortName evidence="3">PPC decarboxylase</shortName>
            <shortName evidence="3">PPC-DC</shortName>
            <ecNumber evidence="3">4.1.1.36</ecNumber>
        </recommendedName>
        <alternativeName>
            <fullName evidence="3">CoaC</fullName>
        </alternativeName>
    </domain>
    <domain>
        <recommendedName>
            <fullName evidence="3">Phosphopantothenate--cysteine ligase</fullName>
            <ecNumber evidence="3">6.3.2.5</ecNumber>
        </recommendedName>
        <alternativeName>
            <fullName evidence="3">CoaB</fullName>
        </alternativeName>
        <alternativeName>
            <fullName evidence="3">Phosphopantothenoylcysteine synthetase</fullName>
            <shortName evidence="3">PPC synthetase</shortName>
            <shortName evidence="3">PPC-S</shortName>
        </alternativeName>
    </domain>
</protein>
<comment type="function">
    <text evidence="4">Catalyzes two steps in the biosynthesis of coenzyme A. In the first step cysteine is conjugated to 4'-phosphopantothenate to form 4-phosphopantothenoylcysteine, in the latter compound is decarboxylated to form 4'-phosphopantotheine.</text>
</comment>
<dbReference type="InterPro" id="IPR035929">
    <property type="entry name" value="CoaB-like_sf"/>
</dbReference>
<keyword evidence="8" id="KW-1185">Reference proteome</keyword>
<feature type="binding site" evidence="3">
    <location>
        <position position="301"/>
    </location>
    <ligand>
        <name>CTP</name>
        <dbReference type="ChEBI" id="CHEBI:37563"/>
    </ligand>
</feature>
<dbReference type="Pfam" id="PF04127">
    <property type="entry name" value="DFP"/>
    <property type="match status" value="1"/>
</dbReference>
<evidence type="ECO:0000313" key="8">
    <source>
        <dbReference type="Proteomes" id="UP000095210"/>
    </source>
</evidence>
<dbReference type="GO" id="GO:0004633">
    <property type="term" value="F:phosphopantothenoylcysteine decarboxylase activity"/>
    <property type="evidence" value="ECO:0007669"/>
    <property type="project" value="UniProtKB-UniRule"/>
</dbReference>
<comment type="function">
    <text evidence="3">Catalyzes two sequential steps in the biosynthesis of coenzyme A. In the first step cysteine is conjugated to 4'-phosphopantothenate to form 4-phosphopantothenoylcysteine. In the second step the latter compound is decarboxylated to form 4'-phosphopantotheine.</text>
</comment>
<evidence type="ECO:0000256" key="2">
    <source>
        <dbReference type="ARBA" id="ARBA00023239"/>
    </source>
</evidence>
<dbReference type="AlphaFoldDB" id="A0AAC9MY70"/>
<dbReference type="GO" id="GO:0015937">
    <property type="term" value="P:coenzyme A biosynthetic process"/>
    <property type="evidence" value="ECO:0007669"/>
    <property type="project" value="UniProtKB-UniRule"/>
</dbReference>
<feature type="domain" description="Flavoprotein" evidence="5">
    <location>
        <begin position="18"/>
        <end position="182"/>
    </location>
</feature>
<dbReference type="NCBIfam" id="TIGR00521">
    <property type="entry name" value="coaBC_dfp"/>
    <property type="match status" value="1"/>
</dbReference>
<name>A0AAC9MY70_9PSEU</name>
<dbReference type="Pfam" id="PF02441">
    <property type="entry name" value="Flavoprotein"/>
    <property type="match status" value="1"/>
</dbReference>
<proteinExistence type="inferred from homology"/>
<gene>
    <name evidence="3" type="primary">coaBC</name>
    <name evidence="7" type="ORF">TL08_11525</name>
</gene>
<dbReference type="GO" id="GO:0004632">
    <property type="term" value="F:phosphopantothenate--cysteine ligase activity"/>
    <property type="evidence" value="ECO:0007669"/>
    <property type="project" value="UniProtKB-UniRule"/>
</dbReference>
<feature type="domain" description="DNA/pantothenate metabolism flavoprotein C-terminal" evidence="6">
    <location>
        <begin position="198"/>
        <end position="410"/>
    </location>
</feature>
<dbReference type="InterPro" id="IPR003382">
    <property type="entry name" value="Flavoprotein"/>
</dbReference>
<dbReference type="PANTHER" id="PTHR14359">
    <property type="entry name" value="HOMO-OLIGOMERIC FLAVIN CONTAINING CYS DECARBOXYLASE FAMILY"/>
    <property type="match status" value="1"/>
</dbReference>
<evidence type="ECO:0000256" key="3">
    <source>
        <dbReference type="HAMAP-Rule" id="MF_02225"/>
    </source>
</evidence>
<dbReference type="GO" id="GO:0046872">
    <property type="term" value="F:metal ion binding"/>
    <property type="evidence" value="ECO:0007669"/>
    <property type="project" value="UniProtKB-KW"/>
</dbReference>
<accession>A0AAC9MY70</accession>
<evidence type="ECO:0000256" key="1">
    <source>
        <dbReference type="ARBA" id="ARBA00022793"/>
    </source>
</evidence>
<comment type="catalytic activity">
    <reaction evidence="3 4">
        <text>N-[(R)-4-phosphopantothenoyl]-L-cysteine + H(+) = (R)-4'-phosphopantetheine + CO2</text>
        <dbReference type="Rhea" id="RHEA:16793"/>
        <dbReference type="ChEBI" id="CHEBI:15378"/>
        <dbReference type="ChEBI" id="CHEBI:16526"/>
        <dbReference type="ChEBI" id="CHEBI:59458"/>
        <dbReference type="ChEBI" id="CHEBI:61723"/>
        <dbReference type="EC" id="4.1.1.36"/>
    </reaction>
</comment>
<evidence type="ECO:0000259" key="5">
    <source>
        <dbReference type="Pfam" id="PF02441"/>
    </source>
</evidence>
<sequence length="416" mass="44292">MTTPSTPDPATESDPPSVILGVGGGIAAYKACEVLRGLTETGHRVRVVPTASALRFVGAATFEALSGLPVRTDVFTDVPEVPHVRLGQNADLVVVAPATADLIAKAANGLADDLLTNTLLTARCPVLLVPAMHTEMWEHPATRANVATLRERGVVVAEPASGRLTGADTGRGRLPDPAEIVELSRLLLARREALPRDLDGRRVLISAGGTREPLDPVRFLGNRSSGRQGYALARVAAQRGAEVTLVAANADLPTPAAVHVVRVGSAEELRTEMLRRAPDAEVVVMSAAVADFRPTLRAEHKIKKGASDPAALELVRNPDILAELVARRTPDTVIVGFAAETGDDAGDVLHHGRHKLQRKGCDLLVLNEVGEGRAFETEDNEGWLLYADGREQTLPRRAKSELASMVWDGVFPLLHA</sequence>
<dbReference type="RefSeq" id="WP_069848757.1">
    <property type="nucleotide sequence ID" value="NZ_CP014859.1"/>
</dbReference>
<feature type="binding site" evidence="3">
    <location>
        <begin position="318"/>
        <end position="321"/>
    </location>
    <ligand>
        <name>CTP</name>
        <dbReference type="ChEBI" id="CHEBI:37563"/>
    </ligand>
</feature>
<reference evidence="8" key="1">
    <citation type="submission" date="2016-03" db="EMBL/GenBank/DDBJ databases">
        <title>Complete genome sequence of the type strain Actinoalloteichus hymeniacidonis DSM 45092.</title>
        <authorList>
            <person name="Schaffert L."/>
            <person name="Albersmeier A."/>
            <person name="Winkler A."/>
            <person name="Kalinowski J."/>
            <person name="Zotchev S."/>
            <person name="Ruckert C."/>
        </authorList>
    </citation>
    <scope>NUCLEOTIDE SEQUENCE [LARGE SCALE GENOMIC DNA]</scope>
    <source>
        <strain evidence="8">HPA177(T) (DSM 45092(T))</strain>
    </source>
</reference>
<dbReference type="EMBL" id="CP014859">
    <property type="protein sequence ID" value="AOS63119.1"/>
    <property type="molecule type" value="Genomic_DNA"/>
</dbReference>
<keyword evidence="3" id="KW-0479">Metal-binding</keyword>
<comment type="cofactor">
    <cofactor evidence="3">
        <name>Mg(2+)</name>
        <dbReference type="ChEBI" id="CHEBI:18420"/>
    </cofactor>
</comment>
<feature type="binding site" evidence="3">
    <location>
        <position position="337"/>
    </location>
    <ligand>
        <name>CTP</name>
        <dbReference type="ChEBI" id="CHEBI:37563"/>
    </ligand>
</feature>
<dbReference type="SUPFAM" id="SSF102645">
    <property type="entry name" value="CoaB-like"/>
    <property type="match status" value="1"/>
</dbReference>
<feature type="region of interest" description="Phosphopantothenate--cysteine ligase" evidence="3">
    <location>
        <begin position="203"/>
        <end position="416"/>
    </location>
</feature>
<dbReference type="Gene3D" id="3.40.50.1950">
    <property type="entry name" value="Flavin prenyltransferase-like"/>
    <property type="match status" value="1"/>
</dbReference>
<feature type="region of interest" description="Phosphopantothenoylcysteine decarboxylase" evidence="3">
    <location>
        <begin position="1"/>
        <end position="202"/>
    </location>
</feature>
<dbReference type="Proteomes" id="UP000095210">
    <property type="component" value="Chromosome"/>
</dbReference>
<keyword evidence="3 4" id="KW-0288">FMN</keyword>
<dbReference type="InterPro" id="IPR007085">
    <property type="entry name" value="DNA/pantothenate-metab_flavo_C"/>
</dbReference>
<feature type="binding site" evidence="3">
    <location>
        <position position="355"/>
    </location>
    <ligand>
        <name>CTP</name>
        <dbReference type="ChEBI" id="CHEBI:37563"/>
    </ligand>
</feature>
<comment type="pathway">
    <text evidence="3 4">Cofactor biosynthesis; coenzyme A biosynthesis; CoA from (R)-pantothenate: step 2/5.</text>
</comment>
<dbReference type="HAMAP" id="MF_02225">
    <property type="entry name" value="CoaBC"/>
    <property type="match status" value="1"/>
</dbReference>
<dbReference type="KEGG" id="ahm:TL08_11525"/>
<dbReference type="GO" id="GO:0015941">
    <property type="term" value="P:pantothenate catabolic process"/>
    <property type="evidence" value="ECO:0007669"/>
    <property type="project" value="InterPro"/>
</dbReference>
<comment type="similarity">
    <text evidence="3 4">In the N-terminal section; belongs to the HFCD (homo-oligomeric flavin containing Cys decarboxylase) superfamily.</text>
</comment>
<dbReference type="InterPro" id="IPR036551">
    <property type="entry name" value="Flavin_trans-like"/>
</dbReference>
<dbReference type="Gene3D" id="3.40.50.10300">
    <property type="entry name" value="CoaB-like"/>
    <property type="match status" value="1"/>
</dbReference>
<comment type="catalytic activity">
    <reaction evidence="3 4">
        <text>(R)-4'-phosphopantothenate + L-cysteine + CTP = N-[(R)-4-phosphopantothenoyl]-L-cysteine + CMP + diphosphate + H(+)</text>
        <dbReference type="Rhea" id="RHEA:19397"/>
        <dbReference type="ChEBI" id="CHEBI:10986"/>
        <dbReference type="ChEBI" id="CHEBI:15378"/>
        <dbReference type="ChEBI" id="CHEBI:33019"/>
        <dbReference type="ChEBI" id="CHEBI:35235"/>
        <dbReference type="ChEBI" id="CHEBI:37563"/>
        <dbReference type="ChEBI" id="CHEBI:59458"/>
        <dbReference type="ChEBI" id="CHEBI:60377"/>
        <dbReference type="EC" id="6.3.2.5"/>
    </reaction>
</comment>
<keyword evidence="3 4" id="KW-0436">Ligase</keyword>
<dbReference type="InterPro" id="IPR005252">
    <property type="entry name" value="CoaBC"/>
</dbReference>
<comment type="cofactor">
    <cofactor evidence="3">
        <name>FMN</name>
        <dbReference type="ChEBI" id="CHEBI:58210"/>
    </cofactor>
    <text evidence="3">Binds 1 FMN per subunit.</text>
</comment>
<feature type="binding site" evidence="3">
    <location>
        <position position="359"/>
    </location>
    <ligand>
        <name>CTP</name>
        <dbReference type="ChEBI" id="CHEBI:37563"/>
    </ligand>
</feature>
<keyword evidence="2 3" id="KW-0456">Lyase</keyword>
<dbReference type="GO" id="GO:0010181">
    <property type="term" value="F:FMN binding"/>
    <property type="evidence" value="ECO:0007669"/>
    <property type="project" value="UniProtKB-UniRule"/>
</dbReference>
<dbReference type="PANTHER" id="PTHR14359:SF6">
    <property type="entry name" value="PHOSPHOPANTOTHENOYLCYSTEINE DECARBOXYLASE"/>
    <property type="match status" value="1"/>
</dbReference>
<evidence type="ECO:0000313" key="7">
    <source>
        <dbReference type="EMBL" id="AOS63119.1"/>
    </source>
</evidence>
<comment type="similarity">
    <text evidence="3 4">In the C-terminal section; belongs to the PPC synthetase family.</text>
</comment>
<evidence type="ECO:0000259" key="6">
    <source>
        <dbReference type="Pfam" id="PF04127"/>
    </source>
</evidence>
<evidence type="ECO:0000256" key="4">
    <source>
        <dbReference type="RuleBase" id="RU364078"/>
    </source>
</evidence>
<organism evidence="7 8">
    <name type="scientific">Actinoalloteichus hymeniacidonis</name>
    <dbReference type="NCBI Taxonomy" id="340345"/>
    <lineage>
        <taxon>Bacteria</taxon>
        <taxon>Bacillati</taxon>
        <taxon>Actinomycetota</taxon>
        <taxon>Actinomycetes</taxon>
        <taxon>Pseudonocardiales</taxon>
        <taxon>Pseudonocardiaceae</taxon>
        <taxon>Actinoalloteichus</taxon>
    </lineage>
</organism>
<feature type="binding site" evidence="3">
    <location>
        <position position="291"/>
    </location>
    <ligand>
        <name>CTP</name>
        <dbReference type="ChEBI" id="CHEBI:37563"/>
    </ligand>
</feature>
<dbReference type="SUPFAM" id="SSF52507">
    <property type="entry name" value="Homo-oligomeric flavin-containing Cys decarboxylases, HFCD"/>
    <property type="match status" value="1"/>
</dbReference>
<keyword evidence="3 4" id="KW-0285">Flavoprotein</keyword>
<keyword evidence="3" id="KW-0460">Magnesium</keyword>
<keyword evidence="3" id="KW-0511">Multifunctional enzyme</keyword>